<gene>
    <name evidence="2" type="ORF">ATEG_00771</name>
</gene>
<reference evidence="3" key="1">
    <citation type="submission" date="2005-09" db="EMBL/GenBank/DDBJ databases">
        <title>Annotation of the Aspergillus terreus NIH2624 genome.</title>
        <authorList>
            <person name="Birren B.W."/>
            <person name="Lander E.S."/>
            <person name="Galagan J.E."/>
            <person name="Nusbaum C."/>
            <person name="Devon K."/>
            <person name="Henn M."/>
            <person name="Ma L.-J."/>
            <person name="Jaffe D.B."/>
            <person name="Butler J."/>
            <person name="Alvarez P."/>
            <person name="Gnerre S."/>
            <person name="Grabherr M."/>
            <person name="Kleber M."/>
            <person name="Mauceli E.W."/>
            <person name="Brockman W."/>
            <person name="Rounsley S."/>
            <person name="Young S.K."/>
            <person name="LaButti K."/>
            <person name="Pushparaj V."/>
            <person name="DeCaprio D."/>
            <person name="Crawford M."/>
            <person name="Koehrsen M."/>
            <person name="Engels R."/>
            <person name="Montgomery P."/>
            <person name="Pearson M."/>
            <person name="Howarth C."/>
            <person name="Larson L."/>
            <person name="Luoma S."/>
            <person name="White J."/>
            <person name="Alvarado L."/>
            <person name="Kodira C.D."/>
            <person name="Zeng Q."/>
            <person name="Oleary S."/>
            <person name="Yandava C."/>
            <person name="Denning D.W."/>
            <person name="Nierman W.C."/>
            <person name="Milne T."/>
            <person name="Madden K."/>
        </authorList>
    </citation>
    <scope>NUCLEOTIDE SEQUENCE [LARGE SCALE GENOMIC DNA]</scope>
    <source>
        <strain evidence="3">NIH 2624 / FGSC A1156</strain>
    </source>
</reference>
<accession>Q0CZW3</accession>
<name>Q0CZW3_ASPTN</name>
<feature type="signal peptide" evidence="1">
    <location>
        <begin position="1"/>
        <end position="20"/>
    </location>
</feature>
<dbReference type="Proteomes" id="UP000007963">
    <property type="component" value="Unassembled WGS sequence"/>
</dbReference>
<dbReference type="GeneID" id="4355529"/>
<protein>
    <recommendedName>
        <fullName evidence="4">Major facilitator superfamily (MFS) profile domain-containing protein</fullName>
    </recommendedName>
</protein>
<evidence type="ECO:0000256" key="1">
    <source>
        <dbReference type="SAM" id="SignalP"/>
    </source>
</evidence>
<sequence length="118" mass="11985">MSGVVGMLWAFATLAPTAMGIYTGGIVGVVSAQGMLRTTGGAGMRSILVAVAGFQAACSTSNPGIIGPTGVFARNVTSGEVPIPGSRLGLIGEADVGLDTDMDKKRRIDMMVFEISCC</sequence>
<dbReference type="VEuPathDB" id="FungiDB:ATEG_00771"/>
<dbReference type="AlphaFoldDB" id="Q0CZW3"/>
<keyword evidence="1" id="KW-0732">Signal</keyword>
<proteinExistence type="predicted"/>
<dbReference type="RefSeq" id="XP_001210857.1">
    <property type="nucleotide sequence ID" value="XM_001210857.1"/>
</dbReference>
<evidence type="ECO:0000313" key="2">
    <source>
        <dbReference type="EMBL" id="EAU39417.1"/>
    </source>
</evidence>
<feature type="chain" id="PRO_5004170695" description="Major facilitator superfamily (MFS) profile domain-containing protein" evidence="1">
    <location>
        <begin position="21"/>
        <end position="118"/>
    </location>
</feature>
<organism evidence="2 3">
    <name type="scientific">Aspergillus terreus (strain NIH 2624 / FGSC A1156)</name>
    <dbReference type="NCBI Taxonomy" id="341663"/>
    <lineage>
        <taxon>Eukaryota</taxon>
        <taxon>Fungi</taxon>
        <taxon>Dikarya</taxon>
        <taxon>Ascomycota</taxon>
        <taxon>Pezizomycotina</taxon>
        <taxon>Eurotiomycetes</taxon>
        <taxon>Eurotiomycetidae</taxon>
        <taxon>Eurotiales</taxon>
        <taxon>Aspergillaceae</taxon>
        <taxon>Aspergillus</taxon>
        <taxon>Aspergillus subgen. Circumdati</taxon>
    </lineage>
</organism>
<evidence type="ECO:0008006" key="4">
    <source>
        <dbReference type="Google" id="ProtNLM"/>
    </source>
</evidence>
<dbReference type="EMBL" id="CH476594">
    <property type="protein sequence ID" value="EAU39417.1"/>
    <property type="molecule type" value="Genomic_DNA"/>
</dbReference>
<evidence type="ECO:0000313" key="3">
    <source>
        <dbReference type="Proteomes" id="UP000007963"/>
    </source>
</evidence>
<dbReference type="HOGENOM" id="CLU_2072662_0_0_1"/>